<name>A0A2V0NRU9_9CHLO</name>
<gene>
    <name evidence="2" type="ORF">Rsub_02467</name>
</gene>
<evidence type="ECO:0000256" key="1">
    <source>
        <dbReference type="SAM" id="MobiDB-lite"/>
    </source>
</evidence>
<dbReference type="InParanoid" id="A0A2V0NRU9"/>
<accession>A0A2V0NRU9</accession>
<feature type="region of interest" description="Disordered" evidence="1">
    <location>
        <begin position="632"/>
        <end position="701"/>
    </location>
</feature>
<dbReference type="AlphaFoldDB" id="A0A2V0NRU9"/>
<feature type="compositionally biased region" description="Low complexity" evidence="1">
    <location>
        <begin position="21"/>
        <end position="35"/>
    </location>
</feature>
<feature type="compositionally biased region" description="Low complexity" evidence="1">
    <location>
        <begin position="936"/>
        <end position="950"/>
    </location>
</feature>
<comment type="caution">
    <text evidence="2">The sequence shown here is derived from an EMBL/GenBank/DDBJ whole genome shotgun (WGS) entry which is preliminary data.</text>
</comment>
<proteinExistence type="predicted"/>
<feature type="region of interest" description="Disordered" evidence="1">
    <location>
        <begin position="744"/>
        <end position="865"/>
    </location>
</feature>
<feature type="compositionally biased region" description="Low complexity" evidence="1">
    <location>
        <begin position="920"/>
        <end position="929"/>
    </location>
</feature>
<organism evidence="2 3">
    <name type="scientific">Raphidocelis subcapitata</name>
    <dbReference type="NCBI Taxonomy" id="307507"/>
    <lineage>
        <taxon>Eukaryota</taxon>
        <taxon>Viridiplantae</taxon>
        <taxon>Chlorophyta</taxon>
        <taxon>core chlorophytes</taxon>
        <taxon>Chlorophyceae</taxon>
        <taxon>CS clade</taxon>
        <taxon>Sphaeropleales</taxon>
        <taxon>Selenastraceae</taxon>
        <taxon>Raphidocelis</taxon>
    </lineage>
</organism>
<dbReference type="EMBL" id="BDRX01000016">
    <property type="protein sequence ID" value="GBF90361.1"/>
    <property type="molecule type" value="Genomic_DNA"/>
</dbReference>
<keyword evidence="3" id="KW-1185">Reference proteome</keyword>
<feature type="region of interest" description="Disordered" evidence="1">
    <location>
        <begin position="17"/>
        <end position="57"/>
    </location>
</feature>
<feature type="compositionally biased region" description="Basic and acidic residues" evidence="1">
    <location>
        <begin position="746"/>
        <end position="758"/>
    </location>
</feature>
<reference evidence="2 3" key="1">
    <citation type="journal article" date="2018" name="Sci. Rep.">
        <title>Raphidocelis subcapitata (=Pseudokirchneriella subcapitata) provides an insight into genome evolution and environmental adaptations in the Sphaeropleales.</title>
        <authorList>
            <person name="Suzuki S."/>
            <person name="Yamaguchi H."/>
            <person name="Nakajima N."/>
            <person name="Kawachi M."/>
        </authorList>
    </citation>
    <scope>NUCLEOTIDE SEQUENCE [LARGE SCALE GENOMIC DNA]</scope>
    <source>
        <strain evidence="2 3">NIES-35</strain>
    </source>
</reference>
<feature type="compositionally biased region" description="Basic and acidic residues" evidence="1">
    <location>
        <begin position="790"/>
        <end position="801"/>
    </location>
</feature>
<feature type="compositionally biased region" description="Low complexity" evidence="1">
    <location>
        <begin position="833"/>
        <end position="848"/>
    </location>
</feature>
<feature type="region of interest" description="Disordered" evidence="1">
    <location>
        <begin position="907"/>
        <end position="950"/>
    </location>
</feature>
<dbReference type="OrthoDB" id="10681272at2759"/>
<feature type="region of interest" description="Disordered" evidence="1">
    <location>
        <begin position="1209"/>
        <end position="1229"/>
    </location>
</feature>
<evidence type="ECO:0000313" key="2">
    <source>
        <dbReference type="EMBL" id="GBF90361.1"/>
    </source>
</evidence>
<dbReference type="Proteomes" id="UP000247498">
    <property type="component" value="Unassembled WGS sequence"/>
</dbReference>
<protein>
    <submittedName>
        <fullName evidence="2">Uncharacterized protein</fullName>
    </submittedName>
</protein>
<feature type="compositionally biased region" description="Gly residues" evidence="1">
    <location>
        <begin position="655"/>
        <end position="665"/>
    </location>
</feature>
<sequence>MLQGNGACAGGPLHALQYGRQQQQQQQPQLPHQQSQPPPQQQPQLPQQQPPLPGYQPCALTERQLTTAICACRTVEQLRAAVLPLGPHLNGIHACCALSQLAAIATRRPPAGAAAKSAAAAAAGAGQQRRLARETAGELAPKLIQLLPLMRPREVSTILYSWGRLGHASDDDLLAACLRRFADTAHLNTALGVGNACWGLAAAAQAGVRFFGGPAGGPPSGAAALVTAAIGAGAARLCSLVLEERRGGPKVDPRHACDLLWSAAVLGHALEPSQAAALCGHVVVLPALGGAAGGGAADANADAASPPPAAGFVSGTSAVQPLSMLWALSALRELPGWCDPFTPAQWEALAAGAISGNSPRGGARREQAARPGGAAAIADAATGLEAIARLSSGQAAMLGTVAAARCARQLLQQAVQAARDEPRRALQSPGALTAAAAVLRRSAALGAWDADGFDALAGAIAAALEAAQARAAHGPQPSPALPPAPVLARVALALCEAGHRDERLLRLLLQALGSLLATGARAGLGQSVDVCYAAASLQAPPTLAPLVQGLCQAAVLRHCGGGGGNGRWAAVPAETLRRLHAVHVWAAAAGAAAMGHAHGGGLQGFVPPELLQRCCHEAGRHEDLQLPLPALDASGCESGDDDPLPPAGGCDHDGGLGAAGGGQCGGSSCDSSSGGGSGGGGGPSSGLSSGRSSTPPPCSPAECEAVAAEAALGPAGSVQAGGAWQPWCDGISSAGMPEGCWQWQERPQEPQPEGRQRPDCPAPAAGERQQDDDGSKPAPAPSRAAAADNDSAHALDQRRTSADGAAIGDVDQPRPAQTDKPGCGGPSCQRHCQQQPRQQQQQQQQQSQPPTPPPPQPVQQHHIAAAGAVSGGGCPVHSRALSLGAASSSNWSLACGDAVHSRSASLGSVQAAHHARRPSHGSAAASSAPASPPPLSSDAAARQPAAAAGGADPAKAAGAAASPAEAAASLDALADGALAGASHRELRAAAARVGAQLFARLGCATPHELAACLAAWGRLGFVAGPQGLLEEVLRAFTAACAVAGAVAVEDLEAAMTGLGDLAEAAHDTDGGRLPAARHVVHAAAAQAAAALAAAVSGGGGEGGAAGPARAFAGARAAANALAGAAALGHRLSGAAVGPLARAAACGCGAGGSHGERAAVSLRCLCALASLQRISPRAFSAATLPPEQLLRVAEAYVAATGQAAAEAAQQAEAASKGSPTGRKEGAARAASAPDGEAVAAFGTALRQLAVAALIEPAAAERCIREAQAAISG</sequence>
<evidence type="ECO:0000313" key="3">
    <source>
        <dbReference type="Proteomes" id="UP000247498"/>
    </source>
</evidence>
<feature type="compositionally biased region" description="Gly residues" evidence="1">
    <location>
        <begin position="673"/>
        <end position="684"/>
    </location>
</feature>